<organism evidence="4 6">
    <name type="scientific">Ralstonia pickettii</name>
    <name type="common">Burkholderia pickettii</name>
    <dbReference type="NCBI Taxonomy" id="329"/>
    <lineage>
        <taxon>Bacteria</taxon>
        <taxon>Pseudomonadati</taxon>
        <taxon>Pseudomonadota</taxon>
        <taxon>Betaproteobacteria</taxon>
        <taxon>Burkholderiales</taxon>
        <taxon>Burkholderiaceae</taxon>
        <taxon>Ralstonia</taxon>
    </lineage>
</organism>
<keyword evidence="5" id="KW-1185">Reference proteome</keyword>
<feature type="region of interest" description="Disordered" evidence="1">
    <location>
        <begin position="225"/>
        <end position="253"/>
    </location>
</feature>
<keyword evidence="2" id="KW-0812">Transmembrane</keyword>
<dbReference type="OrthoDB" id="6963226at2"/>
<sequence>MSLFPQRSADVRRYKFINWNVVLKPALQEKFEKVITAAEQAGYLERLYVRVEREHRTVTLFPGQHPVGASLRKQGSTAAEHGAALVFSQAKTGNVAVLLYPYESEFMRQPEKLIVWRVFVGPNDVTQSVIDAAVADAFRYWRVSSVLDGGSRWDRWRIGMLRRRDRYQSAEKAMTTRPSLVARAVGAFLAWWPVAAFVAFSALVTVVTGWHDFSDKFGAAFHSTSTAAKESTTTSKTGRASEAAAAPSTAQDR</sequence>
<keyword evidence="2" id="KW-1133">Transmembrane helix</keyword>
<dbReference type="Proteomes" id="UP001199322">
    <property type="component" value="Unassembled WGS sequence"/>
</dbReference>
<evidence type="ECO:0000313" key="6">
    <source>
        <dbReference type="Proteomes" id="UP001199322"/>
    </source>
</evidence>
<reference evidence="3 5" key="2">
    <citation type="submission" date="2023-07" db="EMBL/GenBank/DDBJ databases">
        <authorList>
            <person name="Peeters C."/>
        </authorList>
    </citation>
    <scope>NUCLEOTIDE SEQUENCE [LARGE SCALE GENOMIC DNA]</scope>
    <source>
        <strain evidence="3 5">R-38712</strain>
    </source>
</reference>
<feature type="transmembrane region" description="Helical" evidence="2">
    <location>
        <begin position="180"/>
        <end position="207"/>
    </location>
</feature>
<dbReference type="RefSeq" id="WP_004635272.1">
    <property type="nucleotide sequence ID" value="NZ_CATWFT010000027.1"/>
</dbReference>
<keyword evidence="2" id="KW-0472">Membrane</keyword>
<gene>
    <name evidence="4" type="ORF">DEE74_20850</name>
    <name evidence="3" type="ORF">R38712_04993</name>
</gene>
<dbReference type="AlphaFoldDB" id="A0A1C0XCX3"/>
<accession>A0A1C0XCX3</accession>
<name>A0A1C0XCX3_RALPI</name>
<evidence type="ECO:0000256" key="1">
    <source>
        <dbReference type="SAM" id="MobiDB-lite"/>
    </source>
</evidence>
<dbReference type="Proteomes" id="UP001189303">
    <property type="component" value="Unassembled WGS sequence"/>
</dbReference>
<dbReference type="EMBL" id="QGBI01000023">
    <property type="protein sequence ID" value="MBX3892319.1"/>
    <property type="molecule type" value="Genomic_DNA"/>
</dbReference>
<dbReference type="EMBL" id="CATWFT010000027">
    <property type="protein sequence ID" value="CAJ0732378.1"/>
    <property type="molecule type" value="Genomic_DNA"/>
</dbReference>
<evidence type="ECO:0000256" key="2">
    <source>
        <dbReference type="SAM" id="Phobius"/>
    </source>
</evidence>
<reference evidence="4" key="1">
    <citation type="submission" date="2018-06" db="EMBL/GenBank/DDBJ databases">
        <authorList>
            <person name="O'Rourke A."/>
        </authorList>
    </citation>
    <scope>NUCLEOTIDE SEQUENCE</scope>
    <source>
        <strain evidence="4">132550021-3</strain>
    </source>
</reference>
<evidence type="ECO:0000313" key="5">
    <source>
        <dbReference type="Proteomes" id="UP001189303"/>
    </source>
</evidence>
<comment type="caution">
    <text evidence="4">The sequence shown here is derived from an EMBL/GenBank/DDBJ whole genome shotgun (WGS) entry which is preliminary data.</text>
</comment>
<proteinExistence type="predicted"/>
<protein>
    <recommendedName>
        <fullName evidence="7">Transmembrane protein</fullName>
    </recommendedName>
</protein>
<evidence type="ECO:0000313" key="3">
    <source>
        <dbReference type="EMBL" id="CAJ0732378.1"/>
    </source>
</evidence>
<evidence type="ECO:0000313" key="4">
    <source>
        <dbReference type="EMBL" id="MBX3892319.1"/>
    </source>
</evidence>
<evidence type="ECO:0008006" key="7">
    <source>
        <dbReference type="Google" id="ProtNLM"/>
    </source>
</evidence>